<evidence type="ECO:0000259" key="7">
    <source>
        <dbReference type="Pfam" id="PF03088"/>
    </source>
</evidence>
<dbReference type="FunFam" id="2.120.10.30:FF:000032">
    <property type="entry name" value="Protein STRICTOSIDINE SYNTHASE-LIKE 13"/>
    <property type="match status" value="1"/>
</dbReference>
<gene>
    <name evidence="8" type="ORF">G2W53_019064</name>
</gene>
<dbReference type="PANTHER" id="PTHR10426">
    <property type="entry name" value="STRICTOSIDINE SYNTHASE-RELATED"/>
    <property type="match status" value="1"/>
</dbReference>
<evidence type="ECO:0000313" key="9">
    <source>
        <dbReference type="Proteomes" id="UP000634136"/>
    </source>
</evidence>
<keyword evidence="5" id="KW-0325">Glycoprotein</keyword>
<dbReference type="GO" id="GO:0012505">
    <property type="term" value="C:endomembrane system"/>
    <property type="evidence" value="ECO:0007669"/>
    <property type="project" value="TreeGrafter"/>
</dbReference>
<dbReference type="Proteomes" id="UP000634136">
    <property type="component" value="Unassembled WGS sequence"/>
</dbReference>
<dbReference type="AlphaFoldDB" id="A0A834WLP1"/>
<organism evidence="8 9">
    <name type="scientific">Senna tora</name>
    <dbReference type="NCBI Taxonomy" id="362788"/>
    <lineage>
        <taxon>Eukaryota</taxon>
        <taxon>Viridiplantae</taxon>
        <taxon>Streptophyta</taxon>
        <taxon>Embryophyta</taxon>
        <taxon>Tracheophyta</taxon>
        <taxon>Spermatophyta</taxon>
        <taxon>Magnoliopsida</taxon>
        <taxon>eudicotyledons</taxon>
        <taxon>Gunneridae</taxon>
        <taxon>Pentapetalae</taxon>
        <taxon>rosids</taxon>
        <taxon>fabids</taxon>
        <taxon>Fabales</taxon>
        <taxon>Fabaceae</taxon>
        <taxon>Caesalpinioideae</taxon>
        <taxon>Cassia clade</taxon>
        <taxon>Senna</taxon>
    </lineage>
</organism>
<dbReference type="GO" id="GO:0005773">
    <property type="term" value="C:vacuole"/>
    <property type="evidence" value="ECO:0007669"/>
    <property type="project" value="UniProtKB-SubCell"/>
</dbReference>
<dbReference type="SUPFAM" id="SSF63829">
    <property type="entry name" value="Calcium-dependent phosphotriesterase"/>
    <property type="match status" value="1"/>
</dbReference>
<protein>
    <submittedName>
        <fullName evidence="8">Protein STRICTOSIDINE SYNTHASE-LIKE 10-like</fullName>
    </submittedName>
</protein>
<evidence type="ECO:0000256" key="3">
    <source>
        <dbReference type="ARBA" id="ARBA00022554"/>
    </source>
</evidence>
<dbReference type="Pfam" id="PF03088">
    <property type="entry name" value="Str_synth"/>
    <property type="match status" value="1"/>
</dbReference>
<evidence type="ECO:0000256" key="1">
    <source>
        <dbReference type="ARBA" id="ARBA00004116"/>
    </source>
</evidence>
<accession>A0A834WLP1</accession>
<name>A0A834WLP1_9FABA</name>
<evidence type="ECO:0000256" key="2">
    <source>
        <dbReference type="ARBA" id="ARBA00009191"/>
    </source>
</evidence>
<evidence type="ECO:0000313" key="8">
    <source>
        <dbReference type="EMBL" id="KAF7827900.1"/>
    </source>
</evidence>
<comment type="caution">
    <text evidence="8">The sequence shown here is derived from an EMBL/GenBank/DDBJ whole genome shotgun (WGS) entry which is preliminary data.</text>
</comment>
<dbReference type="Gene3D" id="2.120.10.30">
    <property type="entry name" value="TolB, C-terminal domain"/>
    <property type="match status" value="1"/>
</dbReference>
<comment type="subcellular location">
    <subcellularLocation>
        <location evidence="1">Vacuole</location>
    </subcellularLocation>
</comment>
<dbReference type="OrthoDB" id="1908448at2759"/>
<evidence type="ECO:0000256" key="4">
    <source>
        <dbReference type="ARBA" id="ARBA00022729"/>
    </source>
</evidence>
<dbReference type="EMBL" id="JAAIUW010000006">
    <property type="protein sequence ID" value="KAF7827900.1"/>
    <property type="molecule type" value="Genomic_DNA"/>
</dbReference>
<evidence type="ECO:0000256" key="5">
    <source>
        <dbReference type="ARBA" id="ARBA00023180"/>
    </source>
</evidence>
<dbReference type="Pfam" id="PF20067">
    <property type="entry name" value="SSL_N"/>
    <property type="match status" value="1"/>
</dbReference>
<sequence>MKPLSSPTLVIILLVSLLLLSIPNNVTTLSGEVAAAAAASDEVITLPQVSGPESLAFDCNGEGPYVGVSDGRILKWRGNGEGWVEFAVTSHQRLGAVQHWTGEREKSVQLCVSLSCLVWDRKLCDWSTDQKKEATCGRPLGLKFDPKTCNLYIADAYFGLLMVGPNGGVAQQLATCANDGAPFQFLNALDIDHQTGVIYFTDSSTLFQRWEYQVIVLTGDKTGRLLKYDPKSKKAQVLLKGLAFPNGVALSQDASFLLLAESTFHIIHKVWLRGSRAYTYQLFALLERSPDNIKRNQNGDFWVALNSYRATLRSAAKNQTEIPWRKEDPVGVKFDEKGEIMEVLDGRGGQELESVSEVEEHDGRLWIGSIDKSYVAIVNL</sequence>
<dbReference type="PANTHER" id="PTHR10426:SF86">
    <property type="entry name" value="PROTEIN STRICTOSIDINE SYNTHASE-LIKE 10-LIKE"/>
    <property type="match status" value="1"/>
</dbReference>
<comment type="similarity">
    <text evidence="2">Belongs to the strictosidine synthase family.</text>
</comment>
<keyword evidence="4 6" id="KW-0732">Signal</keyword>
<feature type="domain" description="Strictosidine synthase conserved region" evidence="7">
    <location>
        <begin position="187"/>
        <end position="274"/>
    </location>
</feature>
<keyword evidence="3" id="KW-0926">Vacuole</keyword>
<dbReference type="InterPro" id="IPR011042">
    <property type="entry name" value="6-blade_b-propeller_TolB-like"/>
</dbReference>
<proteinExistence type="inferred from homology"/>
<evidence type="ECO:0000256" key="6">
    <source>
        <dbReference type="SAM" id="SignalP"/>
    </source>
</evidence>
<keyword evidence="9" id="KW-1185">Reference proteome</keyword>
<dbReference type="InterPro" id="IPR018119">
    <property type="entry name" value="Strictosidine_synth_cons-reg"/>
</dbReference>
<dbReference type="GO" id="GO:0016787">
    <property type="term" value="F:hydrolase activity"/>
    <property type="evidence" value="ECO:0007669"/>
    <property type="project" value="TreeGrafter"/>
</dbReference>
<feature type="signal peptide" evidence="6">
    <location>
        <begin position="1"/>
        <end position="28"/>
    </location>
</feature>
<reference evidence="8" key="1">
    <citation type="submission" date="2020-09" db="EMBL/GenBank/DDBJ databases">
        <title>Genome-Enabled Discovery of Anthraquinone Biosynthesis in Senna tora.</title>
        <authorList>
            <person name="Kang S.-H."/>
            <person name="Pandey R.P."/>
            <person name="Lee C.-M."/>
            <person name="Sim J.-S."/>
            <person name="Jeong J.-T."/>
            <person name="Choi B.-S."/>
            <person name="Jung M."/>
            <person name="Ginzburg D."/>
            <person name="Zhao K."/>
            <person name="Won S.Y."/>
            <person name="Oh T.-J."/>
            <person name="Yu Y."/>
            <person name="Kim N.-H."/>
            <person name="Lee O.R."/>
            <person name="Lee T.-H."/>
            <person name="Bashyal P."/>
            <person name="Kim T.-S."/>
            <person name="Lee W.-H."/>
            <person name="Kawkins C."/>
            <person name="Kim C.-K."/>
            <person name="Kim J.S."/>
            <person name="Ahn B.O."/>
            <person name="Rhee S.Y."/>
            <person name="Sohng J.K."/>
        </authorList>
    </citation>
    <scope>NUCLEOTIDE SEQUENCE</scope>
    <source>
        <tissue evidence="8">Leaf</tissue>
    </source>
</reference>
<feature type="chain" id="PRO_5032297401" evidence="6">
    <location>
        <begin position="29"/>
        <end position="380"/>
    </location>
</feature>